<sequence length="214" mass="24630">MFQNSTVETIWIGAYSLESTNKWIWMDNTEFNFNNWGKGQPQTDQNCVSMRLMTGKWESSACAGAKPFICQIKHDPFPITYCPLGWIYYQPTRSCYGMTFRGQKYPIVSTWTAANEYCKNLGSVLPSFHDINEFYVLQAFIISAMRPIWIGLQSIDNSNTWAWSDGSAVDYLPWKKDYGFPLTMDISCGMANISFIENYDCNTKAWVICKQPSH</sequence>
<name>A0A914Y4P8_9BILA</name>
<evidence type="ECO:0000259" key="2">
    <source>
        <dbReference type="PROSITE" id="PS50041"/>
    </source>
</evidence>
<dbReference type="InterPro" id="IPR018378">
    <property type="entry name" value="C-type_lectin_CS"/>
</dbReference>
<dbReference type="SUPFAM" id="SSF56436">
    <property type="entry name" value="C-type lectin-like"/>
    <property type="match status" value="2"/>
</dbReference>
<dbReference type="InterPro" id="IPR016187">
    <property type="entry name" value="CTDL_fold"/>
</dbReference>
<accession>A0A914Y4P8</accession>
<feature type="domain" description="C-type lectin" evidence="2">
    <location>
        <begin position="1"/>
        <end position="71"/>
    </location>
</feature>
<feature type="domain" description="C-type lectin" evidence="2">
    <location>
        <begin position="100"/>
        <end position="210"/>
    </location>
</feature>
<evidence type="ECO:0000256" key="1">
    <source>
        <dbReference type="ARBA" id="ARBA00023157"/>
    </source>
</evidence>
<evidence type="ECO:0000313" key="3">
    <source>
        <dbReference type="Proteomes" id="UP000887577"/>
    </source>
</evidence>
<dbReference type="WBParaSite" id="PSU_v2.g14414.t1">
    <property type="protein sequence ID" value="PSU_v2.g14414.t1"/>
    <property type="gene ID" value="PSU_v2.g14414"/>
</dbReference>
<dbReference type="CDD" id="cd00037">
    <property type="entry name" value="CLECT"/>
    <property type="match status" value="2"/>
</dbReference>
<proteinExistence type="predicted"/>
<dbReference type="Proteomes" id="UP000887577">
    <property type="component" value="Unplaced"/>
</dbReference>
<dbReference type="InterPro" id="IPR050111">
    <property type="entry name" value="C-type_lectin/snaclec_domain"/>
</dbReference>
<dbReference type="PROSITE" id="PS00615">
    <property type="entry name" value="C_TYPE_LECTIN_1"/>
    <property type="match status" value="1"/>
</dbReference>
<dbReference type="SMART" id="SM00034">
    <property type="entry name" value="CLECT"/>
    <property type="match status" value="1"/>
</dbReference>
<reference evidence="4" key="1">
    <citation type="submission" date="2022-11" db="UniProtKB">
        <authorList>
            <consortium name="WormBaseParasite"/>
        </authorList>
    </citation>
    <scope>IDENTIFICATION</scope>
</reference>
<dbReference type="Pfam" id="PF00059">
    <property type="entry name" value="Lectin_C"/>
    <property type="match status" value="2"/>
</dbReference>
<dbReference type="InterPro" id="IPR016186">
    <property type="entry name" value="C-type_lectin-like/link_sf"/>
</dbReference>
<organism evidence="3 4">
    <name type="scientific">Panagrolaimus superbus</name>
    <dbReference type="NCBI Taxonomy" id="310955"/>
    <lineage>
        <taxon>Eukaryota</taxon>
        <taxon>Metazoa</taxon>
        <taxon>Ecdysozoa</taxon>
        <taxon>Nematoda</taxon>
        <taxon>Chromadorea</taxon>
        <taxon>Rhabditida</taxon>
        <taxon>Tylenchina</taxon>
        <taxon>Panagrolaimomorpha</taxon>
        <taxon>Panagrolaimoidea</taxon>
        <taxon>Panagrolaimidae</taxon>
        <taxon>Panagrolaimus</taxon>
    </lineage>
</organism>
<dbReference type="AlphaFoldDB" id="A0A914Y4P8"/>
<keyword evidence="3" id="KW-1185">Reference proteome</keyword>
<keyword evidence="1" id="KW-1015">Disulfide bond</keyword>
<protein>
    <submittedName>
        <fullName evidence="4">C-type lectin domain-containing protein</fullName>
    </submittedName>
</protein>
<dbReference type="PANTHER" id="PTHR22803">
    <property type="entry name" value="MANNOSE, PHOSPHOLIPASE, LECTIN RECEPTOR RELATED"/>
    <property type="match status" value="1"/>
</dbReference>
<dbReference type="PROSITE" id="PS50041">
    <property type="entry name" value="C_TYPE_LECTIN_2"/>
    <property type="match status" value="2"/>
</dbReference>
<evidence type="ECO:0000313" key="4">
    <source>
        <dbReference type="WBParaSite" id="PSU_v2.g14414.t1"/>
    </source>
</evidence>
<dbReference type="Gene3D" id="3.10.100.10">
    <property type="entry name" value="Mannose-Binding Protein A, subunit A"/>
    <property type="match status" value="2"/>
</dbReference>
<dbReference type="InterPro" id="IPR001304">
    <property type="entry name" value="C-type_lectin-like"/>
</dbReference>